<organism evidence="11">
    <name type="scientific">Medioppia subpectinata</name>
    <dbReference type="NCBI Taxonomy" id="1979941"/>
    <lineage>
        <taxon>Eukaryota</taxon>
        <taxon>Metazoa</taxon>
        <taxon>Ecdysozoa</taxon>
        <taxon>Arthropoda</taxon>
        <taxon>Chelicerata</taxon>
        <taxon>Arachnida</taxon>
        <taxon>Acari</taxon>
        <taxon>Acariformes</taxon>
        <taxon>Sarcoptiformes</taxon>
        <taxon>Oribatida</taxon>
        <taxon>Brachypylina</taxon>
        <taxon>Oppioidea</taxon>
        <taxon>Oppiidae</taxon>
        <taxon>Medioppia</taxon>
    </lineage>
</organism>
<dbReference type="InterPro" id="IPR013088">
    <property type="entry name" value="Znf_NHR/GATA"/>
</dbReference>
<dbReference type="Pfam" id="PF00105">
    <property type="entry name" value="zf-C4"/>
    <property type="match status" value="1"/>
</dbReference>
<dbReference type="PROSITE" id="PS00031">
    <property type="entry name" value="NUCLEAR_REC_DBD_1"/>
    <property type="match status" value="1"/>
</dbReference>
<keyword evidence="7" id="KW-0675">Receptor</keyword>
<dbReference type="SMART" id="SM00399">
    <property type="entry name" value="ZnF_C4"/>
    <property type="match status" value="1"/>
</dbReference>
<dbReference type="InterPro" id="IPR035500">
    <property type="entry name" value="NHR-like_dom_sf"/>
</dbReference>
<evidence type="ECO:0000256" key="8">
    <source>
        <dbReference type="ARBA" id="ARBA00023242"/>
    </source>
</evidence>
<keyword evidence="1" id="KW-0479">Metal-binding</keyword>
<evidence type="ECO:0000256" key="4">
    <source>
        <dbReference type="ARBA" id="ARBA00023015"/>
    </source>
</evidence>
<accession>A0A7R9Q1S9</accession>
<gene>
    <name evidence="11" type="ORF">OSB1V03_LOCUS9566</name>
</gene>
<dbReference type="Proteomes" id="UP000759131">
    <property type="component" value="Unassembled WGS sequence"/>
</dbReference>
<sequence>MSNKIKICKICGDKSIGFHFNAITCESCKSFFRRNSQKKSDHFRCYLGNNCIINIETRNSCKKCRLDKCFSVGMSTDFFHTEEQKRMRKVRNKNTETMSPKSDGISEDSMVSTSSLSSEADAIIAEIFNEESHVSDNESMGYASDTTAYKCELSVVPIVRPIGDCIPNFNELEVQKLRELLNAINSMIAPTADTDTPIVLTNEWDAKNAMIMKNDLQIANIVKMSKCLTTFNALCENDRIVLITYGSMEIGVLRDFIRDIGLDYDSDPMIINLTPTEYLYLFITTIFANKISVRFTDERKAIEI</sequence>
<name>A0A7R9Q1S9_9ACAR</name>
<dbReference type="GO" id="GO:0004879">
    <property type="term" value="F:nuclear receptor activity"/>
    <property type="evidence" value="ECO:0007669"/>
    <property type="project" value="TreeGrafter"/>
</dbReference>
<protein>
    <recommendedName>
        <fullName evidence="10">Nuclear receptor domain-containing protein</fullName>
    </recommendedName>
</protein>
<keyword evidence="6" id="KW-0804">Transcription</keyword>
<proteinExistence type="predicted"/>
<keyword evidence="4" id="KW-0805">Transcription regulation</keyword>
<dbReference type="SUPFAM" id="SSF48508">
    <property type="entry name" value="Nuclear receptor ligand-binding domain"/>
    <property type="match status" value="1"/>
</dbReference>
<dbReference type="InterPro" id="IPR001628">
    <property type="entry name" value="Znf_hrmn_rcpt"/>
</dbReference>
<dbReference type="CDD" id="cd06916">
    <property type="entry name" value="NR_DBD_like"/>
    <property type="match status" value="1"/>
</dbReference>
<keyword evidence="12" id="KW-1185">Reference proteome</keyword>
<evidence type="ECO:0000256" key="2">
    <source>
        <dbReference type="ARBA" id="ARBA00022771"/>
    </source>
</evidence>
<evidence type="ECO:0000256" key="3">
    <source>
        <dbReference type="ARBA" id="ARBA00022833"/>
    </source>
</evidence>
<dbReference type="GO" id="GO:0008270">
    <property type="term" value="F:zinc ion binding"/>
    <property type="evidence" value="ECO:0007669"/>
    <property type="project" value="UniProtKB-KW"/>
</dbReference>
<dbReference type="PROSITE" id="PS51030">
    <property type="entry name" value="NUCLEAR_REC_DBD_2"/>
    <property type="match status" value="1"/>
</dbReference>
<dbReference type="GO" id="GO:0000978">
    <property type="term" value="F:RNA polymerase II cis-regulatory region sequence-specific DNA binding"/>
    <property type="evidence" value="ECO:0007669"/>
    <property type="project" value="TreeGrafter"/>
</dbReference>
<dbReference type="InterPro" id="IPR050234">
    <property type="entry name" value="Nuclear_hormone_rcpt_NR1"/>
</dbReference>
<feature type="domain" description="Nuclear receptor" evidence="10">
    <location>
        <begin position="5"/>
        <end position="81"/>
    </location>
</feature>
<dbReference type="PRINTS" id="PR00047">
    <property type="entry name" value="STROIDFINGER"/>
</dbReference>
<dbReference type="GO" id="GO:0000122">
    <property type="term" value="P:negative regulation of transcription by RNA polymerase II"/>
    <property type="evidence" value="ECO:0007669"/>
    <property type="project" value="TreeGrafter"/>
</dbReference>
<evidence type="ECO:0000256" key="7">
    <source>
        <dbReference type="ARBA" id="ARBA00023170"/>
    </source>
</evidence>
<dbReference type="AlphaFoldDB" id="A0A7R9Q1S9"/>
<keyword evidence="8" id="KW-0539">Nucleus</keyword>
<dbReference type="PANTHER" id="PTHR24082:SF283">
    <property type="entry name" value="NUCLEAR HORMONE RECEPTOR HR96"/>
    <property type="match status" value="1"/>
</dbReference>
<dbReference type="EMBL" id="CAJPIZ010006506">
    <property type="protein sequence ID" value="CAG2109579.1"/>
    <property type="molecule type" value="Genomic_DNA"/>
</dbReference>
<evidence type="ECO:0000313" key="12">
    <source>
        <dbReference type="Proteomes" id="UP000759131"/>
    </source>
</evidence>
<dbReference type="Gene3D" id="1.10.565.10">
    <property type="entry name" value="Retinoid X Receptor"/>
    <property type="match status" value="1"/>
</dbReference>
<dbReference type="PANTHER" id="PTHR24082">
    <property type="entry name" value="NUCLEAR HORMONE RECEPTOR"/>
    <property type="match status" value="1"/>
</dbReference>
<keyword evidence="2" id="KW-0863">Zinc-finger</keyword>
<dbReference type="GO" id="GO:0045944">
    <property type="term" value="P:positive regulation of transcription by RNA polymerase II"/>
    <property type="evidence" value="ECO:0007669"/>
    <property type="project" value="TreeGrafter"/>
</dbReference>
<evidence type="ECO:0000259" key="10">
    <source>
        <dbReference type="PROSITE" id="PS51030"/>
    </source>
</evidence>
<dbReference type="Gene3D" id="3.30.50.10">
    <property type="entry name" value="Erythroid Transcription Factor GATA-1, subunit A"/>
    <property type="match status" value="1"/>
</dbReference>
<dbReference type="OrthoDB" id="6247587at2759"/>
<reference evidence="11" key="1">
    <citation type="submission" date="2020-11" db="EMBL/GenBank/DDBJ databases">
        <authorList>
            <person name="Tran Van P."/>
        </authorList>
    </citation>
    <scope>NUCLEOTIDE SEQUENCE</scope>
</reference>
<evidence type="ECO:0000256" key="1">
    <source>
        <dbReference type="ARBA" id="ARBA00022723"/>
    </source>
</evidence>
<keyword evidence="3" id="KW-0862">Zinc</keyword>
<dbReference type="EMBL" id="OC861081">
    <property type="protein sequence ID" value="CAD7629149.1"/>
    <property type="molecule type" value="Genomic_DNA"/>
</dbReference>
<dbReference type="SUPFAM" id="SSF57716">
    <property type="entry name" value="Glucocorticoid receptor-like (DNA-binding domain)"/>
    <property type="match status" value="1"/>
</dbReference>
<feature type="region of interest" description="Disordered" evidence="9">
    <location>
        <begin position="88"/>
        <end position="109"/>
    </location>
</feature>
<evidence type="ECO:0000256" key="6">
    <source>
        <dbReference type="ARBA" id="ARBA00023163"/>
    </source>
</evidence>
<evidence type="ECO:0000256" key="9">
    <source>
        <dbReference type="SAM" id="MobiDB-lite"/>
    </source>
</evidence>
<dbReference type="GO" id="GO:0030154">
    <property type="term" value="P:cell differentiation"/>
    <property type="evidence" value="ECO:0007669"/>
    <property type="project" value="TreeGrafter"/>
</dbReference>
<evidence type="ECO:0000256" key="5">
    <source>
        <dbReference type="ARBA" id="ARBA00023125"/>
    </source>
</evidence>
<evidence type="ECO:0000313" key="11">
    <source>
        <dbReference type="EMBL" id="CAD7629149.1"/>
    </source>
</evidence>
<keyword evidence="5" id="KW-0238">DNA-binding</keyword>